<comment type="catalytic activity">
    <reaction evidence="25">
        <text>2,3-di-(9Z)-octadecenoyl-sn-glycerol + H2O = 3-(9Z-octadecenoyl)-sn-glycerol + (9Z)-octadecenoate + H(+)</text>
        <dbReference type="Rhea" id="RHEA:42604"/>
        <dbReference type="ChEBI" id="CHEBI:15377"/>
        <dbReference type="ChEBI" id="CHEBI:15378"/>
        <dbReference type="ChEBI" id="CHEBI:30823"/>
        <dbReference type="ChEBI" id="CHEBI:75824"/>
        <dbReference type="ChEBI" id="CHEBI:75938"/>
    </reaction>
    <physiologicalReaction direction="left-to-right" evidence="25">
        <dbReference type="Rhea" id="RHEA:42605"/>
    </physiologicalReaction>
</comment>
<comment type="catalytic activity">
    <reaction evidence="23">
        <text>1-(9Z-octadecenoyl)-glycerol + H2O = glycerol + (9Z)-octadecenoate + H(+)</text>
        <dbReference type="Rhea" id="RHEA:38487"/>
        <dbReference type="ChEBI" id="CHEBI:15377"/>
        <dbReference type="ChEBI" id="CHEBI:15378"/>
        <dbReference type="ChEBI" id="CHEBI:17754"/>
        <dbReference type="ChEBI" id="CHEBI:30823"/>
        <dbReference type="ChEBI" id="CHEBI:75342"/>
    </reaction>
    <physiologicalReaction direction="left-to-right" evidence="23">
        <dbReference type="Rhea" id="RHEA:38488"/>
    </physiologicalReaction>
</comment>
<dbReference type="PANTHER" id="PTHR21325">
    <property type="entry name" value="PHOSPHOLIPASE B, PLB1"/>
    <property type="match status" value="1"/>
</dbReference>
<comment type="catalytic activity">
    <reaction evidence="39">
        <text>1-hexadecanoyl-2-(9Z)-octadecenoyl-3-octadecanoyl-sn-glycerol + H2O = 1-hexadecanoyl-3-octadecanoyl-sn-glycerol + (9Z)-octadecenoate + H(+)</text>
        <dbReference type="Rhea" id="RHEA:41103"/>
        <dbReference type="ChEBI" id="CHEBI:15377"/>
        <dbReference type="ChEBI" id="CHEBI:15378"/>
        <dbReference type="ChEBI" id="CHEBI:30823"/>
        <dbReference type="ChEBI" id="CHEBI:77623"/>
        <dbReference type="ChEBI" id="CHEBI:77624"/>
    </reaction>
    <physiologicalReaction direction="left-to-right" evidence="39">
        <dbReference type="Rhea" id="RHEA:41104"/>
    </physiologicalReaction>
</comment>
<evidence type="ECO:0000256" key="36">
    <source>
        <dbReference type="ARBA" id="ARBA00048699"/>
    </source>
</evidence>
<evidence type="ECO:0000313" key="44">
    <source>
        <dbReference type="EMBL" id="PAA46203.1"/>
    </source>
</evidence>
<evidence type="ECO:0000256" key="40">
    <source>
        <dbReference type="ARBA" id="ARBA00049363"/>
    </source>
</evidence>
<keyword evidence="6 43" id="KW-0732">Signal</keyword>
<gene>
    <name evidence="44" type="ORF">BOX15_Mlig007498g4</name>
</gene>
<evidence type="ECO:0000256" key="35">
    <source>
        <dbReference type="ARBA" id="ARBA00048656"/>
    </source>
</evidence>
<evidence type="ECO:0000256" key="34">
    <source>
        <dbReference type="ARBA" id="ARBA00048613"/>
    </source>
</evidence>
<keyword evidence="10" id="KW-0443">Lipid metabolism</keyword>
<dbReference type="InterPro" id="IPR035547">
    <property type="entry name" value="Phospholipase_B"/>
</dbReference>
<dbReference type="AlphaFoldDB" id="A0A267DA78"/>
<reference evidence="44 45" key="1">
    <citation type="submission" date="2017-06" db="EMBL/GenBank/DDBJ databases">
        <title>A platform for efficient transgenesis in Macrostomum lignano, a flatworm model organism for stem cell research.</title>
        <authorList>
            <person name="Berezikov E."/>
        </authorList>
    </citation>
    <scope>NUCLEOTIDE SEQUENCE [LARGE SCALE GENOMIC DNA]</scope>
    <source>
        <strain evidence="44">DV1</strain>
        <tissue evidence="44">Whole organism</tissue>
    </source>
</reference>
<evidence type="ECO:0000256" key="23">
    <source>
        <dbReference type="ARBA" id="ARBA00047438"/>
    </source>
</evidence>
<evidence type="ECO:0000256" key="1">
    <source>
        <dbReference type="ARBA" id="ARBA00004247"/>
    </source>
</evidence>
<comment type="catalytic activity">
    <reaction evidence="26">
        <text>1-hexadecanoyl-2-(9Z-octadecenoyl)-sn-glycero-3-phospho-(1'-sn-glycerol) + H2O = 1-hexadecanoyl-sn-glycero-3-phospho-(1'-sn-glycerol) + (9Z)-octadecenoate + H(+)</text>
        <dbReference type="Rhea" id="RHEA:40919"/>
        <dbReference type="ChEBI" id="CHEBI:15377"/>
        <dbReference type="ChEBI" id="CHEBI:15378"/>
        <dbReference type="ChEBI" id="CHEBI:30823"/>
        <dbReference type="ChEBI" id="CHEBI:72841"/>
        <dbReference type="ChEBI" id="CHEBI:75158"/>
    </reaction>
    <physiologicalReaction direction="left-to-right" evidence="26">
        <dbReference type="Rhea" id="RHEA:40920"/>
    </physiologicalReaction>
</comment>
<evidence type="ECO:0000256" key="29">
    <source>
        <dbReference type="ARBA" id="ARBA00048227"/>
    </source>
</evidence>
<evidence type="ECO:0000256" key="11">
    <source>
        <dbReference type="ARBA" id="ARBA00023136"/>
    </source>
</evidence>
<evidence type="ECO:0000256" key="26">
    <source>
        <dbReference type="ARBA" id="ARBA00048015"/>
    </source>
</evidence>
<evidence type="ECO:0000256" key="27">
    <source>
        <dbReference type="ARBA" id="ARBA00048049"/>
    </source>
</evidence>
<evidence type="ECO:0000256" key="30">
    <source>
        <dbReference type="ARBA" id="ARBA00048362"/>
    </source>
</evidence>
<comment type="catalytic activity">
    <reaction evidence="32">
        <text>1,2,3-tri-(9Z-octadecenoyl)-glycerol + H2O = di-(9Z)-octadecenoylglycerol + (9Z)-octadecenoate + H(+)</text>
        <dbReference type="Rhea" id="RHEA:38575"/>
        <dbReference type="ChEBI" id="CHEBI:15377"/>
        <dbReference type="ChEBI" id="CHEBI:15378"/>
        <dbReference type="ChEBI" id="CHEBI:30823"/>
        <dbReference type="ChEBI" id="CHEBI:53753"/>
        <dbReference type="ChEBI" id="CHEBI:75945"/>
    </reaction>
    <physiologicalReaction direction="left-to-right" evidence="32">
        <dbReference type="Rhea" id="RHEA:38576"/>
    </physiologicalReaction>
</comment>
<evidence type="ECO:0000256" key="22">
    <source>
        <dbReference type="ARBA" id="ARBA00047363"/>
    </source>
</evidence>
<evidence type="ECO:0000256" key="20">
    <source>
        <dbReference type="ARBA" id="ARBA00045916"/>
    </source>
</evidence>
<keyword evidence="9" id="KW-1133">Transmembrane helix</keyword>
<evidence type="ECO:0000256" key="8">
    <source>
        <dbReference type="ARBA" id="ARBA00022801"/>
    </source>
</evidence>
<dbReference type="Pfam" id="PF00657">
    <property type="entry name" value="Lipase_GDSL"/>
    <property type="match status" value="1"/>
</dbReference>
<dbReference type="Gene3D" id="3.40.50.1110">
    <property type="entry name" value="SGNH hydrolase"/>
    <property type="match status" value="1"/>
</dbReference>
<evidence type="ECO:0000256" key="28">
    <source>
        <dbReference type="ARBA" id="ARBA00048058"/>
    </source>
</evidence>
<evidence type="ECO:0000256" key="42">
    <source>
        <dbReference type="ARBA" id="ARBA00049461"/>
    </source>
</evidence>
<comment type="catalytic activity">
    <reaction evidence="21">
        <text>1-hexadecanoyl-2-(9Z)-octadecenoyl-3-octadecanoyl-sn-glycerol + H2O = 2-(9Z-octadecenoyl)-3-octadecanoyl-sn-glycerol + hexadecanoate + H(+)</text>
        <dbReference type="Rhea" id="RHEA:41107"/>
        <dbReference type="ChEBI" id="CHEBI:7896"/>
        <dbReference type="ChEBI" id="CHEBI:15377"/>
        <dbReference type="ChEBI" id="CHEBI:15378"/>
        <dbReference type="ChEBI" id="CHEBI:75558"/>
        <dbReference type="ChEBI" id="CHEBI:77623"/>
    </reaction>
    <physiologicalReaction direction="left-to-right" evidence="21">
        <dbReference type="Rhea" id="RHEA:41108"/>
    </physiologicalReaction>
</comment>
<comment type="catalytic activity">
    <reaction evidence="29">
        <text>1,2-dihexadecanoyl-sn-glycero-3-phosphocholine + H2O = 1-hexadecanoyl-sn-glycero-3-phosphocholine + hexadecanoate + H(+)</text>
        <dbReference type="Rhea" id="RHEA:41223"/>
        <dbReference type="ChEBI" id="CHEBI:7896"/>
        <dbReference type="ChEBI" id="CHEBI:15377"/>
        <dbReference type="ChEBI" id="CHEBI:15378"/>
        <dbReference type="ChEBI" id="CHEBI:72998"/>
        <dbReference type="ChEBI" id="CHEBI:72999"/>
    </reaction>
    <physiologicalReaction direction="left-to-right" evidence="29">
        <dbReference type="Rhea" id="RHEA:41224"/>
    </physiologicalReaction>
</comment>
<evidence type="ECO:0000256" key="6">
    <source>
        <dbReference type="ARBA" id="ARBA00022729"/>
    </source>
</evidence>
<comment type="catalytic activity">
    <reaction evidence="27">
        <text>a 1-O-alkyl-2-acyl-sn-glycero-3-phosphocholine + H2O = a 1-O-alkyl-sn-glycero-3-phosphocholine + a fatty acid + H(+)</text>
        <dbReference type="Rhea" id="RHEA:36231"/>
        <dbReference type="ChEBI" id="CHEBI:15377"/>
        <dbReference type="ChEBI" id="CHEBI:15378"/>
        <dbReference type="ChEBI" id="CHEBI:28868"/>
        <dbReference type="ChEBI" id="CHEBI:30909"/>
        <dbReference type="ChEBI" id="CHEBI:36702"/>
        <dbReference type="EC" id="3.1.1.4"/>
    </reaction>
    <physiologicalReaction direction="left-to-right" evidence="27">
        <dbReference type="Rhea" id="RHEA:36232"/>
    </physiologicalReaction>
</comment>
<comment type="catalytic activity">
    <reaction evidence="24">
        <text>1-hexadecanoyl-2-(9Z)-octadecenoyl-3-octadecanoyl-sn-glycerol + H2O = 1-hexadecanoyl-2-(9Z-octadecenoyl)-sn-glycerol + octadecanoate + H(+)</text>
        <dbReference type="Rhea" id="RHEA:41111"/>
        <dbReference type="ChEBI" id="CHEBI:15377"/>
        <dbReference type="ChEBI" id="CHEBI:15378"/>
        <dbReference type="ChEBI" id="CHEBI:25629"/>
        <dbReference type="ChEBI" id="CHEBI:75466"/>
        <dbReference type="ChEBI" id="CHEBI:77623"/>
    </reaction>
    <physiologicalReaction direction="left-to-right" evidence="24">
        <dbReference type="Rhea" id="RHEA:41112"/>
    </physiologicalReaction>
</comment>
<evidence type="ECO:0000256" key="13">
    <source>
        <dbReference type="ARBA" id="ARBA00023369"/>
    </source>
</evidence>
<evidence type="ECO:0000256" key="21">
    <source>
        <dbReference type="ARBA" id="ARBA00047324"/>
    </source>
</evidence>
<evidence type="ECO:0000256" key="41">
    <source>
        <dbReference type="ARBA" id="ARBA00049372"/>
    </source>
</evidence>
<comment type="catalytic activity">
    <reaction evidence="34">
        <text>1-hexadecanoyl-2-(9Z-octadecenoyl)-sn-glycero-3-phosphoethanolamine + H2O = 1-hexadecanoyl-sn-glycero-3-phosphoethanolamine + (9Z)-octadecenoate + H(+)</text>
        <dbReference type="Rhea" id="RHEA:40911"/>
        <dbReference type="ChEBI" id="CHEBI:15377"/>
        <dbReference type="ChEBI" id="CHEBI:15378"/>
        <dbReference type="ChEBI" id="CHEBI:30823"/>
        <dbReference type="ChEBI" id="CHEBI:73004"/>
        <dbReference type="ChEBI" id="CHEBI:73007"/>
    </reaction>
    <physiologicalReaction direction="left-to-right" evidence="34">
        <dbReference type="Rhea" id="RHEA:40912"/>
    </physiologicalReaction>
</comment>
<dbReference type="CDD" id="cd01824">
    <property type="entry name" value="Phospholipase_B_like"/>
    <property type="match status" value="1"/>
</dbReference>
<comment type="function">
    <text evidence="20">Calcium-independent membrane-associated phospholipase that catalyzes complete diacylation of phospholipids by hydrolyzing both sn-1 and sn-2 fatty acyl chains attached to the glycerol backbone (phospholipase B activity). Has dual phospholipase and lysophospholipase activities toward diacylphospholipids. Preferentially cleaves sn-2 ester bonds over sn-1 bonds. Acts as a lipase toward glycerolipid substrates. Hydrolyzes fatty acyl chains of diacylglycerols with preference for the sn-2 position and of triacylglycerols with not positional selectivity. May also hydrolyze long chain retinyl esters such as retinyl palmitate. May contribute to digestion of dietary phospholipids, glycerolipids and retinoids, facilitating lipid absorption at the brush border.</text>
</comment>
<dbReference type="InterPro" id="IPR038885">
    <property type="entry name" value="PLB1"/>
</dbReference>
<comment type="catalytic activity">
    <reaction evidence="41">
        <text>1,3-di-(9Z-octadecenoyl)-glycerol + H2O = 1-(9Z-octadecenoyl)-glycerol + (9Z)-octadecenoate + H(+)</text>
        <dbReference type="Rhea" id="RHEA:39939"/>
        <dbReference type="ChEBI" id="CHEBI:15377"/>
        <dbReference type="ChEBI" id="CHEBI:15378"/>
        <dbReference type="ChEBI" id="CHEBI:30823"/>
        <dbReference type="ChEBI" id="CHEBI:75342"/>
        <dbReference type="ChEBI" id="CHEBI:75735"/>
    </reaction>
    <physiologicalReaction direction="left-to-right" evidence="41">
        <dbReference type="Rhea" id="RHEA:39940"/>
    </physiologicalReaction>
</comment>
<evidence type="ECO:0000313" key="45">
    <source>
        <dbReference type="Proteomes" id="UP000215902"/>
    </source>
</evidence>
<evidence type="ECO:0000256" key="5">
    <source>
        <dbReference type="ARBA" id="ARBA00022692"/>
    </source>
</evidence>
<comment type="similarity">
    <text evidence="2">Belongs to the 'GDSL' lipolytic enzyme family. Phospholipase B1 subfamily.</text>
</comment>
<keyword evidence="4" id="KW-1003">Cell membrane</keyword>
<comment type="catalytic activity">
    <reaction evidence="42">
        <text>2-(9Z-octadecenoyl)-glycerol + H2O = glycerol + (9Z)-octadecenoate + H(+)</text>
        <dbReference type="Rhea" id="RHEA:38491"/>
        <dbReference type="ChEBI" id="CHEBI:15377"/>
        <dbReference type="ChEBI" id="CHEBI:15378"/>
        <dbReference type="ChEBI" id="CHEBI:17754"/>
        <dbReference type="ChEBI" id="CHEBI:30823"/>
        <dbReference type="ChEBI" id="CHEBI:73990"/>
    </reaction>
    <physiologicalReaction direction="left-to-right" evidence="42">
        <dbReference type="Rhea" id="RHEA:38492"/>
    </physiologicalReaction>
</comment>
<dbReference type="GO" id="GO:0004806">
    <property type="term" value="F:triacylglycerol lipase activity"/>
    <property type="evidence" value="ECO:0007669"/>
    <property type="project" value="UniProtKB-EC"/>
</dbReference>
<dbReference type="Proteomes" id="UP000215902">
    <property type="component" value="Unassembled WGS sequence"/>
</dbReference>
<keyword evidence="12" id="KW-0325">Glycoprotein</keyword>
<keyword evidence="8" id="KW-0378">Hydrolase</keyword>
<dbReference type="FunFam" id="3.40.50.1110:FF:000005">
    <property type="entry name" value="Phospholipase B1"/>
    <property type="match status" value="1"/>
</dbReference>
<dbReference type="EMBL" id="NIVC01004995">
    <property type="protein sequence ID" value="PAA46203.1"/>
    <property type="molecule type" value="Genomic_DNA"/>
</dbReference>
<evidence type="ECO:0000256" key="16">
    <source>
        <dbReference type="ARBA" id="ARBA00029723"/>
    </source>
</evidence>
<evidence type="ECO:0000256" key="32">
    <source>
        <dbReference type="ARBA" id="ARBA00048386"/>
    </source>
</evidence>
<evidence type="ECO:0000256" key="2">
    <source>
        <dbReference type="ARBA" id="ARBA00009979"/>
    </source>
</evidence>
<dbReference type="GO" id="GO:0004622">
    <property type="term" value="F:phosphatidylcholine lysophospholipase activity"/>
    <property type="evidence" value="ECO:0007669"/>
    <property type="project" value="UniProtKB-EC"/>
</dbReference>
<feature type="signal peptide" evidence="43">
    <location>
        <begin position="1"/>
        <end position="24"/>
    </location>
</feature>
<evidence type="ECO:0000256" key="24">
    <source>
        <dbReference type="ARBA" id="ARBA00047459"/>
    </source>
</evidence>
<keyword evidence="45" id="KW-1185">Reference proteome</keyword>
<comment type="catalytic activity">
    <reaction evidence="22">
        <text>1,3-dihexadecanoyl-2-(9Z-octadecenoyl)glycerol + H2O = 1-hexadecanoyl-2-(9Z-octadecenoyl)-glycerol + hexadecanoate + H(+)</text>
        <dbReference type="Rhea" id="RHEA:40979"/>
        <dbReference type="ChEBI" id="CHEBI:7896"/>
        <dbReference type="ChEBI" id="CHEBI:15377"/>
        <dbReference type="ChEBI" id="CHEBI:15378"/>
        <dbReference type="ChEBI" id="CHEBI:75585"/>
        <dbReference type="ChEBI" id="CHEBI:75688"/>
    </reaction>
    <physiologicalReaction direction="left-to-right" evidence="22">
        <dbReference type="Rhea" id="RHEA:40980"/>
    </physiologicalReaction>
</comment>
<evidence type="ECO:0000256" key="37">
    <source>
        <dbReference type="ARBA" id="ARBA00048869"/>
    </source>
</evidence>
<evidence type="ECO:0000256" key="18">
    <source>
        <dbReference type="ARBA" id="ARBA00031485"/>
    </source>
</evidence>
<dbReference type="OrthoDB" id="10265800at2759"/>
<comment type="subcellular location">
    <subcellularLocation>
        <location evidence="1">Apical cell membrane</location>
        <topology evidence="1">Single-pass type I membrane protein</topology>
    </subcellularLocation>
</comment>
<sequence>MQLNILVATTCLLLACWLPTLTQAQESAKSRDRSEEDLAEIVDTLRQAVPFDNEVIPAGETYLRVLQSAVTALYASDKLKRHRIEHERKWNAAREKHATAAVPTTGSAFNCDVVRSHSPPTNVDKLRPADIDVVGAIGDSLTAGMGIYSKNLLTIFTQYRGHSFTMGGKEDLSQHTTMPTVLKKFNPKLTGFSTGISGPDGVFAGFNEAVVGNRAEDMPRQARQLVEKMKKDKKVAFETDWKLINLFIGGNDVCDHCKDPSRFSVENYEKHIRTALDYLYDNVPRAFVNLIEMMDVAAVNDLKDQSLVCKALLQTFWCKCGSTLSKEEVYEYSMELQRRARRIAEDPKWTRKSDFTVVLQPFLREITPPTLPNGEPDMAYFAPDCFHLSDKGHALGGLALWNTMLEPVGKKRTDWVLNDRVNCPTEQRPYLATKGNSGSQ</sequence>
<accession>A0A267DA78</accession>
<comment type="caution">
    <text evidence="44">The sequence shown here is derived from an EMBL/GenBank/DDBJ whole genome shotgun (WGS) entry which is preliminary data.</text>
</comment>
<keyword evidence="7" id="KW-0677">Repeat</keyword>
<keyword evidence="5" id="KW-0812">Transmembrane</keyword>
<comment type="catalytic activity">
    <reaction evidence="35">
        <text>1-hexadecanoyl-sn-glycero-3-phosphocholine + H2O = sn-glycerol 3-phosphocholine + hexadecanoate + H(+)</text>
        <dbReference type="Rhea" id="RHEA:40435"/>
        <dbReference type="ChEBI" id="CHEBI:7896"/>
        <dbReference type="ChEBI" id="CHEBI:15377"/>
        <dbReference type="ChEBI" id="CHEBI:15378"/>
        <dbReference type="ChEBI" id="CHEBI:16870"/>
        <dbReference type="ChEBI" id="CHEBI:72998"/>
    </reaction>
    <physiologicalReaction direction="left-to-right" evidence="35">
        <dbReference type="Rhea" id="RHEA:40436"/>
    </physiologicalReaction>
</comment>
<feature type="chain" id="PRO_5011972501" description="Phospholipase B1, membrane-associated" evidence="43">
    <location>
        <begin position="25"/>
        <end position="440"/>
    </location>
</feature>
<evidence type="ECO:0000256" key="9">
    <source>
        <dbReference type="ARBA" id="ARBA00022989"/>
    </source>
</evidence>
<comment type="catalytic activity">
    <reaction evidence="14">
        <text>1-hexadecanoyl-2-(9Z,12Z-octadecadienoyl)-sn-glycero-3-phosphocholine + H2O = (9Z,12Z)-octadecadienoate + 1-hexadecanoyl-sn-glycero-3-phosphocholine + H(+)</text>
        <dbReference type="Rhea" id="RHEA:40811"/>
        <dbReference type="ChEBI" id="CHEBI:15377"/>
        <dbReference type="ChEBI" id="CHEBI:15378"/>
        <dbReference type="ChEBI" id="CHEBI:30245"/>
        <dbReference type="ChEBI" id="CHEBI:72998"/>
        <dbReference type="ChEBI" id="CHEBI:73002"/>
    </reaction>
    <physiologicalReaction direction="left-to-right" evidence="14">
        <dbReference type="Rhea" id="RHEA:40812"/>
    </physiologicalReaction>
</comment>
<name>A0A267DA78_9PLAT</name>
<evidence type="ECO:0000256" key="31">
    <source>
        <dbReference type="ARBA" id="ARBA00048374"/>
    </source>
</evidence>
<evidence type="ECO:0000256" key="25">
    <source>
        <dbReference type="ARBA" id="ARBA00048011"/>
    </source>
</evidence>
<comment type="catalytic activity">
    <reaction evidence="28">
        <text>1,2-di-(9Z-octadecenoyl)-sn-glycero-3-phosphocholine + H2O = 1-(9Z-octadecenoyl)-sn-glycero-3-phosphocholine + (9Z)-octadecenoate + H(+)</text>
        <dbReference type="Rhea" id="RHEA:40923"/>
        <dbReference type="ChEBI" id="CHEBI:15377"/>
        <dbReference type="ChEBI" id="CHEBI:15378"/>
        <dbReference type="ChEBI" id="CHEBI:28610"/>
        <dbReference type="ChEBI" id="CHEBI:30823"/>
        <dbReference type="ChEBI" id="CHEBI:74669"/>
    </reaction>
    <physiologicalReaction direction="left-to-right" evidence="28">
        <dbReference type="Rhea" id="RHEA:40924"/>
    </physiologicalReaction>
</comment>
<comment type="catalytic activity">
    <reaction evidence="33">
        <text>a 1-acyl-sn-glycero-3-phosphocholine + H2O = sn-glycerol 3-phosphocholine + a fatty acid + H(+)</text>
        <dbReference type="Rhea" id="RHEA:15177"/>
        <dbReference type="ChEBI" id="CHEBI:15377"/>
        <dbReference type="ChEBI" id="CHEBI:15378"/>
        <dbReference type="ChEBI" id="CHEBI:16870"/>
        <dbReference type="ChEBI" id="CHEBI:28868"/>
        <dbReference type="ChEBI" id="CHEBI:58168"/>
        <dbReference type="EC" id="3.1.1.5"/>
    </reaction>
    <physiologicalReaction direction="left-to-right" evidence="33">
        <dbReference type="Rhea" id="RHEA:15178"/>
    </physiologicalReaction>
</comment>
<comment type="catalytic activity">
    <reaction evidence="40">
        <text>1,2-dihexadecanoyl-sn-glycero-3-phosphocholine + 2 H2O = sn-glycerol 3-phosphocholine + 2 hexadecanoate + 2 H(+)</text>
        <dbReference type="Rhea" id="RHEA:40975"/>
        <dbReference type="ChEBI" id="CHEBI:7896"/>
        <dbReference type="ChEBI" id="CHEBI:15377"/>
        <dbReference type="ChEBI" id="CHEBI:15378"/>
        <dbReference type="ChEBI" id="CHEBI:16870"/>
        <dbReference type="ChEBI" id="CHEBI:72999"/>
    </reaction>
    <physiologicalReaction direction="left-to-right" evidence="40">
        <dbReference type="Rhea" id="RHEA:40976"/>
    </physiologicalReaction>
</comment>
<evidence type="ECO:0000256" key="3">
    <source>
        <dbReference type="ARBA" id="ARBA00015133"/>
    </source>
</evidence>
<evidence type="ECO:0000256" key="7">
    <source>
        <dbReference type="ARBA" id="ARBA00022737"/>
    </source>
</evidence>
<evidence type="ECO:0000256" key="39">
    <source>
        <dbReference type="ARBA" id="ARBA00048939"/>
    </source>
</evidence>
<evidence type="ECO:0000256" key="33">
    <source>
        <dbReference type="ARBA" id="ARBA00048454"/>
    </source>
</evidence>
<dbReference type="GO" id="GO:0016324">
    <property type="term" value="C:apical plasma membrane"/>
    <property type="evidence" value="ECO:0007669"/>
    <property type="project" value="UniProtKB-SubCell"/>
</dbReference>
<evidence type="ECO:0000256" key="10">
    <source>
        <dbReference type="ARBA" id="ARBA00023098"/>
    </source>
</evidence>
<comment type="catalytic activity">
    <reaction evidence="31">
        <text>1-octadecanoyl-2-(9Z,12Z)-octadecadienoyl-sn-glycerol + H2O = 1-octadecanoyl-sn-glycerol + (9Z,12Z)-octadecadienoate + H(+)</text>
        <dbReference type="Rhea" id="RHEA:40927"/>
        <dbReference type="ChEBI" id="CHEBI:15377"/>
        <dbReference type="ChEBI" id="CHEBI:15378"/>
        <dbReference type="ChEBI" id="CHEBI:30245"/>
        <dbReference type="ChEBI" id="CHEBI:75550"/>
        <dbReference type="ChEBI" id="CHEBI:77097"/>
    </reaction>
    <physiologicalReaction direction="left-to-right" evidence="31">
        <dbReference type="Rhea" id="RHEA:40928"/>
    </physiologicalReaction>
</comment>
<evidence type="ECO:0000256" key="14">
    <source>
        <dbReference type="ARBA" id="ARBA00023408"/>
    </source>
</evidence>
<evidence type="ECO:0000256" key="15">
    <source>
        <dbReference type="ARBA" id="ARBA00023422"/>
    </source>
</evidence>
<comment type="catalytic activity">
    <reaction evidence="15">
        <text>a 1,2-diacyl-sn-glycero-3-phosphocholine + H2O = a 1-acyl-sn-glycero-3-phosphocholine + a fatty acid + H(+)</text>
        <dbReference type="Rhea" id="RHEA:15801"/>
        <dbReference type="ChEBI" id="CHEBI:15377"/>
        <dbReference type="ChEBI" id="CHEBI:15378"/>
        <dbReference type="ChEBI" id="CHEBI:28868"/>
        <dbReference type="ChEBI" id="CHEBI:57643"/>
        <dbReference type="ChEBI" id="CHEBI:58168"/>
        <dbReference type="EC" id="3.1.1.4"/>
    </reaction>
    <physiologicalReaction direction="left-to-right" evidence="15">
        <dbReference type="Rhea" id="RHEA:15802"/>
    </physiologicalReaction>
</comment>
<evidence type="ECO:0000256" key="17">
    <source>
        <dbReference type="ARBA" id="ARBA00031182"/>
    </source>
</evidence>
<dbReference type="GO" id="GO:0004623">
    <property type="term" value="F:phospholipase A2 activity"/>
    <property type="evidence" value="ECO:0007669"/>
    <property type="project" value="UniProtKB-EC"/>
</dbReference>
<comment type="catalytic activity">
    <reaction evidence="30">
        <text>1-hexadecanoyl-2-(9Z,12Z-octadecadienoyl)-sn-glycero-3-phosphocholine + H2O = 2-(9Z,12Z-octadecadienoyl)-sn-glycero-3-phosphocholine + hexadecanoate + H(+)</text>
        <dbReference type="Rhea" id="RHEA:40971"/>
        <dbReference type="ChEBI" id="CHEBI:7896"/>
        <dbReference type="ChEBI" id="CHEBI:15377"/>
        <dbReference type="ChEBI" id="CHEBI:15378"/>
        <dbReference type="ChEBI" id="CHEBI:73002"/>
        <dbReference type="ChEBI" id="CHEBI:76084"/>
    </reaction>
    <physiologicalReaction direction="left-to-right" evidence="30">
        <dbReference type="Rhea" id="RHEA:40972"/>
    </physiologicalReaction>
</comment>
<evidence type="ECO:0000256" key="12">
    <source>
        <dbReference type="ARBA" id="ARBA00023180"/>
    </source>
</evidence>
<proteinExistence type="inferred from homology"/>
<dbReference type="PANTHER" id="PTHR21325:SF31">
    <property type="entry name" value="GH22081P-RELATED"/>
    <property type="match status" value="1"/>
</dbReference>
<evidence type="ECO:0000256" key="19">
    <source>
        <dbReference type="ARBA" id="ARBA00033022"/>
    </source>
</evidence>
<comment type="catalytic activity">
    <reaction evidence="36">
        <text>1-hexadecanoyl-2-(9Z-octadecenoyl)-sn-glycero-3-phosphocholine + H2O = 1-hexadecanoyl-sn-glycero-3-phosphocholine + (9Z)-octadecenoate + H(+)</text>
        <dbReference type="Rhea" id="RHEA:38779"/>
        <dbReference type="ChEBI" id="CHEBI:15377"/>
        <dbReference type="ChEBI" id="CHEBI:15378"/>
        <dbReference type="ChEBI" id="CHEBI:30823"/>
        <dbReference type="ChEBI" id="CHEBI:72998"/>
        <dbReference type="ChEBI" id="CHEBI:73001"/>
    </reaction>
    <physiologicalReaction direction="left-to-right" evidence="36">
        <dbReference type="Rhea" id="RHEA:38780"/>
    </physiologicalReaction>
</comment>
<protein>
    <recommendedName>
        <fullName evidence="3">Phospholipase B1, membrane-associated</fullName>
    </recommendedName>
    <alternativeName>
        <fullName evidence="16">Lysophospholipase</fullName>
    </alternativeName>
    <alternativeName>
        <fullName evidence="17">Phospholipase A2</fullName>
    </alternativeName>
    <alternativeName>
        <fullName evidence="19">Phospholipase B/lipase</fullName>
    </alternativeName>
    <alternativeName>
        <fullName evidence="18">Triacylglycerol lipase</fullName>
    </alternativeName>
</protein>
<evidence type="ECO:0000256" key="43">
    <source>
        <dbReference type="SAM" id="SignalP"/>
    </source>
</evidence>
<keyword evidence="11" id="KW-0472">Membrane</keyword>
<dbReference type="STRING" id="282301.A0A267DA78"/>
<dbReference type="InterPro" id="IPR036514">
    <property type="entry name" value="SGNH_hydro_sf"/>
</dbReference>
<comment type="catalytic activity">
    <reaction evidence="13">
        <text>a triacylglycerol + H2O = a diacylglycerol + a fatty acid + H(+)</text>
        <dbReference type="Rhea" id="RHEA:12044"/>
        <dbReference type="ChEBI" id="CHEBI:15377"/>
        <dbReference type="ChEBI" id="CHEBI:15378"/>
        <dbReference type="ChEBI" id="CHEBI:17855"/>
        <dbReference type="ChEBI" id="CHEBI:18035"/>
        <dbReference type="ChEBI" id="CHEBI:28868"/>
        <dbReference type="EC" id="3.1.1.3"/>
    </reaction>
    <physiologicalReaction direction="left-to-right" evidence="13">
        <dbReference type="Rhea" id="RHEA:12045"/>
    </physiologicalReaction>
</comment>
<evidence type="ECO:0000256" key="38">
    <source>
        <dbReference type="ARBA" id="ARBA00048872"/>
    </source>
</evidence>
<comment type="catalytic activity">
    <reaction evidence="37">
        <text>1,3-dihexadecanoyl-2-(9Z-octadecenoyl)glycerol + H2O = 1,3-dihexadecanoylglycerol + (9Z)-octadecenoate + H(+)</text>
        <dbReference type="Rhea" id="RHEA:40983"/>
        <dbReference type="ChEBI" id="CHEBI:15377"/>
        <dbReference type="ChEBI" id="CHEBI:15378"/>
        <dbReference type="ChEBI" id="CHEBI:30823"/>
        <dbReference type="ChEBI" id="CHEBI:75688"/>
        <dbReference type="ChEBI" id="CHEBI:77619"/>
    </reaction>
    <physiologicalReaction direction="left-to-right" evidence="37">
        <dbReference type="Rhea" id="RHEA:40984"/>
    </physiologicalReaction>
</comment>
<dbReference type="GO" id="GO:0006644">
    <property type="term" value="P:phospholipid metabolic process"/>
    <property type="evidence" value="ECO:0007669"/>
    <property type="project" value="TreeGrafter"/>
</dbReference>
<evidence type="ECO:0000256" key="4">
    <source>
        <dbReference type="ARBA" id="ARBA00022475"/>
    </source>
</evidence>
<dbReference type="SUPFAM" id="SSF52266">
    <property type="entry name" value="SGNH hydrolase"/>
    <property type="match status" value="1"/>
</dbReference>
<comment type="catalytic activity">
    <reaction evidence="38">
        <text>1-O-hexadecyl-2-(9Z)-octadecenoyl-sn-glycero-3-phosphocholine + H2O = 1-O-hexadecyl-sn-glycero-3-phosphocholine + (9Z)-octadecenoate + H(+)</text>
        <dbReference type="Rhea" id="RHEA:40915"/>
        <dbReference type="ChEBI" id="CHEBI:15377"/>
        <dbReference type="ChEBI" id="CHEBI:15378"/>
        <dbReference type="ChEBI" id="CHEBI:30823"/>
        <dbReference type="ChEBI" id="CHEBI:34112"/>
        <dbReference type="ChEBI" id="CHEBI:64496"/>
    </reaction>
    <physiologicalReaction direction="left-to-right" evidence="38">
        <dbReference type="Rhea" id="RHEA:40916"/>
    </physiologicalReaction>
</comment>
<dbReference type="InterPro" id="IPR001087">
    <property type="entry name" value="GDSL"/>
</dbReference>
<organism evidence="44 45">
    <name type="scientific">Macrostomum lignano</name>
    <dbReference type="NCBI Taxonomy" id="282301"/>
    <lineage>
        <taxon>Eukaryota</taxon>
        <taxon>Metazoa</taxon>
        <taxon>Spiralia</taxon>
        <taxon>Lophotrochozoa</taxon>
        <taxon>Platyhelminthes</taxon>
        <taxon>Rhabditophora</taxon>
        <taxon>Macrostomorpha</taxon>
        <taxon>Macrostomida</taxon>
        <taxon>Macrostomidae</taxon>
        <taxon>Macrostomum</taxon>
    </lineage>
</organism>